<keyword evidence="3" id="KW-1185">Reference proteome</keyword>
<name>A0A561T136_9PSEU</name>
<evidence type="ECO:0000259" key="1">
    <source>
        <dbReference type="Pfam" id="PF24696"/>
    </source>
</evidence>
<accession>A0A561T136</accession>
<gene>
    <name evidence="2" type="ORF">FHX44_116750</name>
</gene>
<evidence type="ECO:0000313" key="2">
    <source>
        <dbReference type="EMBL" id="TWF80807.1"/>
    </source>
</evidence>
<reference evidence="2 3" key="1">
    <citation type="submission" date="2019-06" db="EMBL/GenBank/DDBJ databases">
        <title>Sequencing the genomes of 1000 actinobacteria strains.</title>
        <authorList>
            <person name="Klenk H.-P."/>
        </authorList>
    </citation>
    <scope>NUCLEOTIDE SEQUENCE [LARGE SCALE GENOMIC DNA]</scope>
    <source>
        <strain evidence="2 3">DSM 45671</strain>
    </source>
</reference>
<dbReference type="RefSeq" id="WP_246170728.1">
    <property type="nucleotide sequence ID" value="NZ_VIWU01000001.1"/>
</dbReference>
<dbReference type="InterPro" id="IPR049831">
    <property type="entry name" value="UGSC_seleno"/>
</dbReference>
<dbReference type="InterPro" id="IPR057767">
    <property type="entry name" value="UGSC-like_dom"/>
</dbReference>
<protein>
    <recommendedName>
        <fullName evidence="1">UGSC-like domain-containing protein</fullName>
    </recommendedName>
</protein>
<proteinExistence type="predicted"/>
<sequence>MSIHGPNAILDPTGGASAVAAPFALAPRKQDLAGARVGLLENTKQNAALLLDEVGKLLVAEHGAAAVTLMRTKTAFALPASDELVAEYARDCDVVVTGVGDCGSCSASAAADGVAFERAGLPAAVICSDAFVATADAMAALRGAPGYRYLTTPHPVAILTPDQVRERAAQLAGAVADLLTGGGT</sequence>
<dbReference type="EMBL" id="VIWU01000001">
    <property type="protein sequence ID" value="TWF80807.1"/>
    <property type="molecule type" value="Genomic_DNA"/>
</dbReference>
<dbReference type="AlphaFoldDB" id="A0A561T136"/>
<dbReference type="NCBIfam" id="NF041046">
    <property type="entry name" value="UGSC_fam"/>
    <property type="match status" value="1"/>
</dbReference>
<feature type="domain" description="UGSC-like" evidence="1">
    <location>
        <begin position="9"/>
        <end position="180"/>
    </location>
</feature>
<dbReference type="Proteomes" id="UP000321261">
    <property type="component" value="Unassembled WGS sequence"/>
</dbReference>
<evidence type="ECO:0000313" key="3">
    <source>
        <dbReference type="Proteomes" id="UP000321261"/>
    </source>
</evidence>
<organism evidence="2 3">
    <name type="scientific">Pseudonocardia hierapolitana</name>
    <dbReference type="NCBI Taxonomy" id="1128676"/>
    <lineage>
        <taxon>Bacteria</taxon>
        <taxon>Bacillati</taxon>
        <taxon>Actinomycetota</taxon>
        <taxon>Actinomycetes</taxon>
        <taxon>Pseudonocardiales</taxon>
        <taxon>Pseudonocardiaceae</taxon>
        <taxon>Pseudonocardia</taxon>
    </lineage>
</organism>
<dbReference type="Pfam" id="PF24696">
    <property type="entry name" value="UGSC"/>
    <property type="match status" value="1"/>
</dbReference>
<comment type="caution">
    <text evidence="2">The sequence shown here is derived from an EMBL/GenBank/DDBJ whole genome shotgun (WGS) entry which is preliminary data.</text>
</comment>